<reference evidence="2" key="1">
    <citation type="journal article" date="2023" name="Mol. Phylogenet. Evol.">
        <title>Genome-scale phylogeny and comparative genomics of the fungal order Sordariales.</title>
        <authorList>
            <person name="Hensen N."/>
            <person name="Bonometti L."/>
            <person name="Westerberg I."/>
            <person name="Brannstrom I.O."/>
            <person name="Guillou S."/>
            <person name="Cros-Aarteil S."/>
            <person name="Calhoun S."/>
            <person name="Haridas S."/>
            <person name="Kuo A."/>
            <person name="Mondo S."/>
            <person name="Pangilinan J."/>
            <person name="Riley R."/>
            <person name="LaButti K."/>
            <person name="Andreopoulos B."/>
            <person name="Lipzen A."/>
            <person name="Chen C."/>
            <person name="Yan M."/>
            <person name="Daum C."/>
            <person name="Ng V."/>
            <person name="Clum A."/>
            <person name="Steindorff A."/>
            <person name="Ohm R.A."/>
            <person name="Martin F."/>
            <person name="Silar P."/>
            <person name="Natvig D.O."/>
            <person name="Lalanne C."/>
            <person name="Gautier V."/>
            <person name="Ament-Velasquez S.L."/>
            <person name="Kruys A."/>
            <person name="Hutchinson M.I."/>
            <person name="Powell A.J."/>
            <person name="Barry K."/>
            <person name="Miller A.N."/>
            <person name="Grigoriev I.V."/>
            <person name="Debuchy R."/>
            <person name="Gladieux P."/>
            <person name="Hiltunen Thoren M."/>
            <person name="Johannesson H."/>
        </authorList>
    </citation>
    <scope>NUCLEOTIDE SEQUENCE</scope>
    <source>
        <strain evidence="2">PSN324</strain>
    </source>
</reference>
<dbReference type="Proteomes" id="UP001321749">
    <property type="component" value="Unassembled WGS sequence"/>
</dbReference>
<organism evidence="2 3">
    <name type="scientific">Cladorrhinum samala</name>
    <dbReference type="NCBI Taxonomy" id="585594"/>
    <lineage>
        <taxon>Eukaryota</taxon>
        <taxon>Fungi</taxon>
        <taxon>Dikarya</taxon>
        <taxon>Ascomycota</taxon>
        <taxon>Pezizomycotina</taxon>
        <taxon>Sordariomycetes</taxon>
        <taxon>Sordariomycetidae</taxon>
        <taxon>Sordariales</taxon>
        <taxon>Podosporaceae</taxon>
        <taxon>Cladorrhinum</taxon>
    </lineage>
</organism>
<proteinExistence type="predicted"/>
<sequence>MGSAISRCNSRHSDATAGLSDVGQKVFKRQPNWLVTPSKWRSHQCDHQPVRYRTPTPYPKDDRKRIDDHNEKVLIIETPTIHRVELGRGLPSEKVPVTSLKPHNNPHMKFPTSTVTITWECHPRRLNRFERPS</sequence>
<dbReference type="EMBL" id="MU864958">
    <property type="protein sequence ID" value="KAK4463546.1"/>
    <property type="molecule type" value="Genomic_DNA"/>
</dbReference>
<name>A0AAV9HUR7_9PEZI</name>
<accession>A0AAV9HUR7</accession>
<protein>
    <submittedName>
        <fullName evidence="2">Uncharacterized protein</fullName>
    </submittedName>
</protein>
<feature type="region of interest" description="Disordered" evidence="1">
    <location>
        <begin position="44"/>
        <end position="66"/>
    </location>
</feature>
<comment type="caution">
    <text evidence="2">The sequence shown here is derived from an EMBL/GenBank/DDBJ whole genome shotgun (WGS) entry which is preliminary data.</text>
</comment>
<dbReference type="AlphaFoldDB" id="A0AAV9HUR7"/>
<gene>
    <name evidence="2" type="ORF">QBC42DRAFT_250457</name>
</gene>
<feature type="region of interest" description="Disordered" evidence="1">
    <location>
        <begin position="1"/>
        <end position="23"/>
    </location>
</feature>
<evidence type="ECO:0000313" key="3">
    <source>
        <dbReference type="Proteomes" id="UP001321749"/>
    </source>
</evidence>
<evidence type="ECO:0000313" key="2">
    <source>
        <dbReference type="EMBL" id="KAK4463546.1"/>
    </source>
</evidence>
<reference evidence="2" key="2">
    <citation type="submission" date="2023-06" db="EMBL/GenBank/DDBJ databases">
        <authorList>
            <consortium name="Lawrence Berkeley National Laboratory"/>
            <person name="Mondo S.J."/>
            <person name="Hensen N."/>
            <person name="Bonometti L."/>
            <person name="Westerberg I."/>
            <person name="Brannstrom I.O."/>
            <person name="Guillou S."/>
            <person name="Cros-Aarteil S."/>
            <person name="Calhoun S."/>
            <person name="Haridas S."/>
            <person name="Kuo A."/>
            <person name="Pangilinan J."/>
            <person name="Riley R."/>
            <person name="Labutti K."/>
            <person name="Andreopoulos B."/>
            <person name="Lipzen A."/>
            <person name="Chen C."/>
            <person name="Yanf M."/>
            <person name="Daum C."/>
            <person name="Ng V."/>
            <person name="Clum A."/>
            <person name="Steindorff A."/>
            <person name="Ohm R."/>
            <person name="Martin F."/>
            <person name="Silar P."/>
            <person name="Natvig D."/>
            <person name="Lalanne C."/>
            <person name="Gautier V."/>
            <person name="Ament-Velasquez S.L."/>
            <person name="Kruys A."/>
            <person name="Hutchinson M.I."/>
            <person name="Powell A.J."/>
            <person name="Barry K."/>
            <person name="Miller A.N."/>
            <person name="Grigoriev I.V."/>
            <person name="Debuchy R."/>
            <person name="Gladieux P."/>
            <person name="Thoren M.H."/>
            <person name="Johannesson H."/>
        </authorList>
    </citation>
    <scope>NUCLEOTIDE SEQUENCE</scope>
    <source>
        <strain evidence="2">PSN324</strain>
    </source>
</reference>
<keyword evidence="3" id="KW-1185">Reference proteome</keyword>
<evidence type="ECO:0000256" key="1">
    <source>
        <dbReference type="SAM" id="MobiDB-lite"/>
    </source>
</evidence>